<gene>
    <name evidence="1" type="ORF">BKG76_17800</name>
</gene>
<name>A0A1S1LAX8_9MYCO</name>
<proteinExistence type="predicted"/>
<dbReference type="Proteomes" id="UP000179616">
    <property type="component" value="Unassembled WGS sequence"/>
</dbReference>
<accession>A0A1S1LAX8</accession>
<organism evidence="1 2">
    <name type="scientific">Mycobacteroides franklinii</name>
    <dbReference type="NCBI Taxonomy" id="948102"/>
    <lineage>
        <taxon>Bacteria</taxon>
        <taxon>Bacillati</taxon>
        <taxon>Actinomycetota</taxon>
        <taxon>Actinomycetes</taxon>
        <taxon>Mycobacteriales</taxon>
        <taxon>Mycobacteriaceae</taxon>
        <taxon>Mycobacteroides</taxon>
    </lineage>
</organism>
<dbReference type="RefSeq" id="WP_070938763.1">
    <property type="nucleotide sequence ID" value="NZ_MLIK01000019.1"/>
</dbReference>
<dbReference type="GeneID" id="57168670"/>
<protein>
    <submittedName>
        <fullName evidence="1">Uncharacterized protein</fullName>
    </submittedName>
</protein>
<evidence type="ECO:0000313" key="1">
    <source>
        <dbReference type="EMBL" id="OHU22323.1"/>
    </source>
</evidence>
<dbReference type="EMBL" id="MLIK01000019">
    <property type="protein sequence ID" value="OHU22323.1"/>
    <property type="molecule type" value="Genomic_DNA"/>
</dbReference>
<comment type="caution">
    <text evidence="1">The sequence shown here is derived from an EMBL/GenBank/DDBJ whole genome shotgun (WGS) entry which is preliminary data.</text>
</comment>
<evidence type="ECO:0000313" key="2">
    <source>
        <dbReference type="Proteomes" id="UP000179616"/>
    </source>
</evidence>
<sequence>MPRARLAASADERFDVSVGTVCLDYYWGRGSCLSIGKYEATRLTCDDRSHLNREKPMNLIVNTTTNVGYPTGGFPHAVRTFTICTETQKLGANP</sequence>
<reference evidence="1 2" key="1">
    <citation type="submission" date="2016-10" db="EMBL/GenBank/DDBJ databases">
        <title>Evaluation of Human, Veterinary and Environmental Mycobacterium chelonae Isolates by Core Genome Phylogenomic Analysis, Targeted Gene Comparison, and Anti-microbial Susceptibility Patterns: A Tale of Mistaken Identities.</title>
        <authorList>
            <person name="Fogelson S.B."/>
            <person name="Camus A.C."/>
            <person name="Lorenz W."/>
            <person name="Vasireddy R."/>
            <person name="Vasireddy S."/>
            <person name="Smith T."/>
            <person name="Brown-Elliott B.A."/>
            <person name="Wallace R.J.Jr."/>
            <person name="Hasan N.A."/>
            <person name="Reischl U."/>
            <person name="Sanchez S."/>
        </authorList>
    </citation>
    <scope>NUCLEOTIDE SEQUENCE [LARGE SCALE GENOMIC DNA]</scope>
    <source>
        <strain evidence="1 2">1559</strain>
    </source>
</reference>
<dbReference type="AlphaFoldDB" id="A0A1S1LAX8"/>
<dbReference type="OrthoDB" id="4764110at2"/>